<dbReference type="AlphaFoldDB" id="A0AAD4CG69"/>
<reference evidence="4" key="2">
    <citation type="submission" date="2020-02" db="EMBL/GenBank/DDBJ databases">
        <authorList>
            <person name="Gilchrist C.L.M."/>
            <person name="Chooi Y.-H."/>
        </authorList>
    </citation>
    <scope>NUCLEOTIDE SEQUENCE</scope>
    <source>
        <strain evidence="4">MST-FP2251</strain>
    </source>
</reference>
<dbReference type="PANTHER" id="PTHR42091">
    <property type="entry name" value="CONSERVED GLYCINE-RICH PROTEIN (AFU_ORTHOLOGUE AFUA_7G02440)"/>
    <property type="match status" value="1"/>
</dbReference>
<feature type="signal peptide" evidence="2">
    <location>
        <begin position="1"/>
        <end position="20"/>
    </location>
</feature>
<feature type="chain" id="PRO_5042174118" description="DUF7732 domain-containing protein" evidence="2">
    <location>
        <begin position="21"/>
        <end position="335"/>
    </location>
</feature>
<accession>A0AAD4CG69</accession>
<name>A0AAD4CG69_ASPNN</name>
<gene>
    <name evidence="4" type="ORF">FE257_012248</name>
</gene>
<dbReference type="EMBL" id="VCAU01000087">
    <property type="protein sequence ID" value="KAF9885870.1"/>
    <property type="molecule type" value="Genomic_DNA"/>
</dbReference>
<evidence type="ECO:0000256" key="2">
    <source>
        <dbReference type="SAM" id="SignalP"/>
    </source>
</evidence>
<evidence type="ECO:0000313" key="5">
    <source>
        <dbReference type="Proteomes" id="UP001194746"/>
    </source>
</evidence>
<evidence type="ECO:0000256" key="1">
    <source>
        <dbReference type="SAM" id="MobiDB-lite"/>
    </source>
</evidence>
<comment type="caution">
    <text evidence="4">The sequence shown here is derived from an EMBL/GenBank/DDBJ whole genome shotgun (WGS) entry which is preliminary data.</text>
</comment>
<dbReference type="Proteomes" id="UP001194746">
    <property type="component" value="Unassembled WGS sequence"/>
</dbReference>
<feature type="compositionally biased region" description="Polar residues" evidence="1">
    <location>
        <begin position="109"/>
        <end position="134"/>
    </location>
</feature>
<evidence type="ECO:0000313" key="4">
    <source>
        <dbReference type="EMBL" id="KAF9885870.1"/>
    </source>
</evidence>
<sequence length="335" mass="36093">MINSRVLAVFVLLCVALCFASESSTSRNPPAKLTRSSSPLNRGLKWLYKRRRGGGGSDDDSSSSSSSGGGDDYDDDSTSSSGGGPPMCSYTEYVTQEAHNRESYGSFYNEGNGSLNNNTGGYTPEGSGTTPMWDNSTGQWKTLDYYYSFTDRSSGEYSYRGGAGVPYLSGETSPNGVKPRRLDLVFEAATEYPYFGVELCSVSNSSYAYKYAVPFNWTDISMDDETYGEIFTKLLPVYCCCALNTVCGCDDHHRNSSFVPVLLEQLEIGNSPRNTTNVCNVMIDGDMAFIVNGTLGNGSTMADPEMSPTSERALVTTTRVCSAATDQVSGAGDGR</sequence>
<evidence type="ECO:0000259" key="3">
    <source>
        <dbReference type="Pfam" id="PF24866"/>
    </source>
</evidence>
<feature type="domain" description="DUF7732" evidence="3">
    <location>
        <begin position="159"/>
        <end position="298"/>
    </location>
</feature>
<reference evidence="4" key="1">
    <citation type="journal article" date="2019" name="Beilstein J. Org. Chem.">
        <title>Nanangenines: drimane sesquiterpenoids as the dominant metabolite cohort of a novel Australian fungus, Aspergillus nanangensis.</title>
        <authorList>
            <person name="Lacey H.J."/>
            <person name="Gilchrist C.L.M."/>
            <person name="Crombie A."/>
            <person name="Kalaitzis J.A."/>
            <person name="Vuong D."/>
            <person name="Rutledge P.J."/>
            <person name="Turner P."/>
            <person name="Pitt J.I."/>
            <person name="Lacey E."/>
            <person name="Chooi Y.H."/>
            <person name="Piggott A.M."/>
        </authorList>
    </citation>
    <scope>NUCLEOTIDE SEQUENCE</scope>
    <source>
        <strain evidence="4">MST-FP2251</strain>
    </source>
</reference>
<organism evidence="4 5">
    <name type="scientific">Aspergillus nanangensis</name>
    <dbReference type="NCBI Taxonomy" id="2582783"/>
    <lineage>
        <taxon>Eukaryota</taxon>
        <taxon>Fungi</taxon>
        <taxon>Dikarya</taxon>
        <taxon>Ascomycota</taxon>
        <taxon>Pezizomycotina</taxon>
        <taxon>Eurotiomycetes</taxon>
        <taxon>Eurotiomycetidae</taxon>
        <taxon>Eurotiales</taxon>
        <taxon>Aspergillaceae</taxon>
        <taxon>Aspergillus</taxon>
        <taxon>Aspergillus subgen. Circumdati</taxon>
    </lineage>
</organism>
<feature type="region of interest" description="Disordered" evidence="1">
    <location>
        <begin position="49"/>
        <end position="90"/>
    </location>
</feature>
<dbReference type="Pfam" id="PF24866">
    <property type="entry name" value="DUF7732"/>
    <property type="match status" value="1"/>
</dbReference>
<keyword evidence="2" id="KW-0732">Signal</keyword>
<dbReference type="PANTHER" id="PTHR42091:SF1">
    <property type="entry name" value="CONSERVED GLYCINE-RICH PROTEIN (AFU_ORTHOLOGUE AFUA_7G02440)"/>
    <property type="match status" value="1"/>
</dbReference>
<proteinExistence type="predicted"/>
<feature type="region of interest" description="Disordered" evidence="1">
    <location>
        <begin position="104"/>
        <end position="134"/>
    </location>
</feature>
<keyword evidence="5" id="KW-1185">Reference proteome</keyword>
<dbReference type="InterPro" id="IPR056634">
    <property type="entry name" value="DUF7732"/>
</dbReference>
<protein>
    <recommendedName>
        <fullName evidence="3">DUF7732 domain-containing protein</fullName>
    </recommendedName>
</protein>